<evidence type="ECO:0000256" key="11">
    <source>
        <dbReference type="ARBA" id="ARBA00022989"/>
    </source>
</evidence>
<keyword evidence="4" id="KW-1003">Cell membrane</keyword>
<protein>
    <recommendedName>
        <fullName evidence="3">histidine kinase</fullName>
        <ecNumber evidence="3">2.7.13.3</ecNumber>
    </recommendedName>
</protein>
<dbReference type="FunFam" id="1.10.287.130:FF:000014">
    <property type="entry name" value="Signal transduction histidine-protein kinase BaeS"/>
    <property type="match status" value="1"/>
</dbReference>
<evidence type="ECO:0000256" key="12">
    <source>
        <dbReference type="ARBA" id="ARBA00023012"/>
    </source>
</evidence>
<feature type="domain" description="HAMP" evidence="16">
    <location>
        <begin position="195"/>
        <end position="247"/>
    </location>
</feature>
<dbReference type="SUPFAM" id="SSF55874">
    <property type="entry name" value="ATPase domain of HSP90 chaperone/DNA topoisomerase II/histidine kinase"/>
    <property type="match status" value="1"/>
</dbReference>
<evidence type="ECO:0000259" key="15">
    <source>
        <dbReference type="PROSITE" id="PS50109"/>
    </source>
</evidence>
<evidence type="ECO:0000313" key="18">
    <source>
        <dbReference type="Proteomes" id="UP000028002"/>
    </source>
</evidence>
<proteinExistence type="predicted"/>
<evidence type="ECO:0000256" key="8">
    <source>
        <dbReference type="ARBA" id="ARBA00022741"/>
    </source>
</evidence>
<dbReference type="InterPro" id="IPR036097">
    <property type="entry name" value="HisK_dim/P_sf"/>
</dbReference>
<dbReference type="PANTHER" id="PTHR45528:SF1">
    <property type="entry name" value="SENSOR HISTIDINE KINASE CPXA"/>
    <property type="match status" value="1"/>
</dbReference>
<keyword evidence="11 14" id="KW-1133">Transmembrane helix</keyword>
<dbReference type="InterPro" id="IPR050398">
    <property type="entry name" value="HssS/ArlS-like"/>
</dbReference>
<evidence type="ECO:0000256" key="14">
    <source>
        <dbReference type="SAM" id="Phobius"/>
    </source>
</evidence>
<keyword evidence="13 14" id="KW-0472">Membrane</keyword>
<dbReference type="Proteomes" id="UP000028002">
    <property type="component" value="Unassembled WGS sequence"/>
</dbReference>
<evidence type="ECO:0000256" key="13">
    <source>
        <dbReference type="ARBA" id="ARBA00023136"/>
    </source>
</evidence>
<accession>A0A081RTN1</accession>
<dbReference type="SMART" id="SM00388">
    <property type="entry name" value="HisKA"/>
    <property type="match status" value="1"/>
</dbReference>
<dbReference type="InterPro" id="IPR036890">
    <property type="entry name" value="HATPase_C_sf"/>
</dbReference>
<evidence type="ECO:0000256" key="4">
    <source>
        <dbReference type="ARBA" id="ARBA00022475"/>
    </source>
</evidence>
<comment type="catalytic activity">
    <reaction evidence="1">
        <text>ATP + protein L-histidine = ADP + protein N-phospho-L-histidine.</text>
        <dbReference type="EC" id="2.7.13.3"/>
    </reaction>
</comment>
<evidence type="ECO:0000256" key="6">
    <source>
        <dbReference type="ARBA" id="ARBA00022679"/>
    </source>
</evidence>
<dbReference type="PRINTS" id="PR00344">
    <property type="entry name" value="BCTRLSENSOR"/>
</dbReference>
<evidence type="ECO:0000256" key="9">
    <source>
        <dbReference type="ARBA" id="ARBA00022777"/>
    </source>
</evidence>
<keyword evidence="7 14" id="KW-0812">Transmembrane</keyword>
<dbReference type="AlphaFoldDB" id="A0A081RTN1"/>
<dbReference type="InterPro" id="IPR003660">
    <property type="entry name" value="HAMP_dom"/>
</dbReference>
<dbReference type="SUPFAM" id="SSF158472">
    <property type="entry name" value="HAMP domain-like"/>
    <property type="match status" value="1"/>
</dbReference>
<dbReference type="PROSITE" id="PS50109">
    <property type="entry name" value="HIS_KIN"/>
    <property type="match status" value="1"/>
</dbReference>
<dbReference type="PANTHER" id="PTHR45528">
    <property type="entry name" value="SENSOR HISTIDINE KINASE CPXA"/>
    <property type="match status" value="1"/>
</dbReference>
<keyword evidence="5" id="KW-0597">Phosphoprotein</keyword>
<dbReference type="Pfam" id="PF00512">
    <property type="entry name" value="HisKA"/>
    <property type="match status" value="1"/>
</dbReference>
<dbReference type="InterPro" id="IPR003594">
    <property type="entry name" value="HATPase_dom"/>
</dbReference>
<dbReference type="GO" id="GO:0000155">
    <property type="term" value="F:phosphorelay sensor kinase activity"/>
    <property type="evidence" value="ECO:0007669"/>
    <property type="project" value="InterPro"/>
</dbReference>
<comment type="caution">
    <text evidence="17">The sequence shown here is derived from an EMBL/GenBank/DDBJ whole genome shotgun (WGS) entry which is preliminary data.</text>
</comment>
<keyword evidence="12" id="KW-0902">Two-component regulatory system</keyword>
<dbReference type="NCBIfam" id="NF012163">
    <property type="entry name" value="BaeS_SmeS"/>
    <property type="match status" value="1"/>
</dbReference>
<dbReference type="InterPro" id="IPR003661">
    <property type="entry name" value="HisK_dim/P_dom"/>
</dbReference>
<dbReference type="InterPro" id="IPR004358">
    <property type="entry name" value="Sig_transdc_His_kin-like_C"/>
</dbReference>
<reference evidence="17 18" key="1">
    <citation type="submission" date="2014-03" db="EMBL/GenBank/DDBJ databases">
        <title>Draft Genome of Photorhabdus temperata Meg1.</title>
        <authorList>
            <person name="Hurst S.G.IV."/>
            <person name="Morris K."/>
            <person name="Thomas K."/>
            <person name="Tisa L.S."/>
        </authorList>
    </citation>
    <scope>NUCLEOTIDE SEQUENCE [LARGE SCALE GENOMIC DNA]</scope>
    <source>
        <strain evidence="17 18">Meg1</strain>
    </source>
</reference>
<dbReference type="CDD" id="cd06225">
    <property type="entry name" value="HAMP"/>
    <property type="match status" value="1"/>
</dbReference>
<dbReference type="Pfam" id="PF00672">
    <property type="entry name" value="HAMP"/>
    <property type="match status" value="1"/>
</dbReference>
<dbReference type="SUPFAM" id="SSF47384">
    <property type="entry name" value="Homodimeric domain of signal transducing histidine kinase"/>
    <property type="match status" value="1"/>
</dbReference>
<dbReference type="CDD" id="cd00082">
    <property type="entry name" value="HisKA"/>
    <property type="match status" value="1"/>
</dbReference>
<keyword evidence="9 17" id="KW-0418">Kinase</keyword>
<dbReference type="EMBL" id="JGVH01000060">
    <property type="protein sequence ID" value="KER02034.1"/>
    <property type="molecule type" value="Genomic_DNA"/>
</dbReference>
<dbReference type="FunFam" id="3.30.565.10:FF:000006">
    <property type="entry name" value="Sensor histidine kinase WalK"/>
    <property type="match status" value="1"/>
</dbReference>
<name>A0A081RTN1_PHOTE</name>
<keyword evidence="6 17" id="KW-0808">Transferase</keyword>
<comment type="subcellular location">
    <subcellularLocation>
        <location evidence="2">Cell membrane</location>
        <topology evidence="2">Multi-pass membrane protein</topology>
    </subcellularLocation>
</comment>
<feature type="transmembrane region" description="Helical" evidence="14">
    <location>
        <begin position="23"/>
        <end position="42"/>
    </location>
</feature>
<dbReference type="EC" id="2.7.13.3" evidence="3"/>
<dbReference type="InterPro" id="IPR005467">
    <property type="entry name" value="His_kinase_dom"/>
</dbReference>
<dbReference type="Gene3D" id="6.10.340.10">
    <property type="match status" value="1"/>
</dbReference>
<keyword evidence="8" id="KW-0547">Nucleotide-binding</keyword>
<dbReference type="SMART" id="SM00304">
    <property type="entry name" value="HAMP"/>
    <property type="match status" value="1"/>
</dbReference>
<evidence type="ECO:0000313" key="17">
    <source>
        <dbReference type="EMBL" id="KER02034.1"/>
    </source>
</evidence>
<organism evidence="17 18">
    <name type="scientific">Photorhabdus temperata subsp. temperata Meg1</name>
    <dbReference type="NCBI Taxonomy" id="1393735"/>
    <lineage>
        <taxon>Bacteria</taxon>
        <taxon>Pseudomonadati</taxon>
        <taxon>Pseudomonadota</taxon>
        <taxon>Gammaproteobacteria</taxon>
        <taxon>Enterobacterales</taxon>
        <taxon>Morganellaceae</taxon>
        <taxon>Photorhabdus</taxon>
    </lineage>
</organism>
<evidence type="ECO:0000259" key="16">
    <source>
        <dbReference type="PROSITE" id="PS50885"/>
    </source>
</evidence>
<evidence type="ECO:0000256" key="1">
    <source>
        <dbReference type="ARBA" id="ARBA00000085"/>
    </source>
</evidence>
<keyword evidence="10" id="KW-0067">ATP-binding</keyword>
<dbReference type="SMART" id="SM00387">
    <property type="entry name" value="HATPase_c"/>
    <property type="match status" value="1"/>
</dbReference>
<gene>
    <name evidence="17" type="ORF">MEG1DRAFT_03353</name>
</gene>
<dbReference type="Gene3D" id="1.10.287.130">
    <property type="match status" value="1"/>
</dbReference>
<evidence type="ECO:0000256" key="7">
    <source>
        <dbReference type="ARBA" id="ARBA00022692"/>
    </source>
</evidence>
<dbReference type="Pfam" id="PF02518">
    <property type="entry name" value="HATPase_c"/>
    <property type="match status" value="1"/>
</dbReference>
<dbReference type="PROSITE" id="PS50885">
    <property type="entry name" value="HAMP"/>
    <property type="match status" value="1"/>
</dbReference>
<dbReference type="PATRIC" id="fig|1393735.3.peg.3424"/>
<dbReference type="GO" id="GO:0005524">
    <property type="term" value="F:ATP binding"/>
    <property type="evidence" value="ECO:0007669"/>
    <property type="project" value="UniProtKB-KW"/>
</dbReference>
<dbReference type="Gene3D" id="3.30.565.10">
    <property type="entry name" value="Histidine kinase-like ATPase, C-terminal domain"/>
    <property type="match status" value="1"/>
</dbReference>
<sequence>MATTACHQTDCGATMKLGISGKLFMAIFATCMLVLITMHWGVRSSFQHGFMGYIKQNIQLRTSMLAEALAEQYQQYGSWKFLKKNNRIIFQIIRSIEQTSESRQGPPPRGWRTQFWVVDSEMKLLVGHEGKIPEDTYRKPITYNHQVVGWVIVSSSDKITRQADISFDRQQQLTSWIIASLSTLLAIIATLLLSRGMLKPVKRLVEGTHKLASGDFSVRVTPSSKDEIGQLAHNFNQLASTLEKNEQMRRDYMADISHELRTPLSILRGELEALQDGVRQPTPETLSSLLAEITTLTKLVDDLHQLSLSDRGALAYRKEFINISKLLQAAIASYRGRFLDKQIQMDVKLPETIMMFADPGRLTQLFHNLLENSLRYTTDNGKLTIEGSSDNNCFILNWQDSEPGLLPEQCQRIFERFYRSESSRNRANGGSGLGLAICYNIVEAHNGTICAEPSPLGGLRIIIELPLTESLDSETI</sequence>
<evidence type="ECO:0000256" key="10">
    <source>
        <dbReference type="ARBA" id="ARBA00022840"/>
    </source>
</evidence>
<dbReference type="NCBIfam" id="NF007837">
    <property type="entry name" value="PRK10549.1"/>
    <property type="match status" value="1"/>
</dbReference>
<evidence type="ECO:0000256" key="3">
    <source>
        <dbReference type="ARBA" id="ARBA00012438"/>
    </source>
</evidence>
<evidence type="ECO:0000256" key="2">
    <source>
        <dbReference type="ARBA" id="ARBA00004651"/>
    </source>
</evidence>
<evidence type="ECO:0000256" key="5">
    <source>
        <dbReference type="ARBA" id="ARBA00022553"/>
    </source>
</evidence>
<feature type="domain" description="Histidine kinase" evidence="15">
    <location>
        <begin position="255"/>
        <end position="469"/>
    </location>
</feature>
<dbReference type="GO" id="GO:0005886">
    <property type="term" value="C:plasma membrane"/>
    <property type="evidence" value="ECO:0007669"/>
    <property type="project" value="UniProtKB-SubCell"/>
</dbReference>